<dbReference type="InterPro" id="IPR011990">
    <property type="entry name" value="TPR-like_helical_dom_sf"/>
</dbReference>
<dbReference type="Pfam" id="PF07719">
    <property type="entry name" value="TPR_2"/>
    <property type="match status" value="1"/>
</dbReference>
<name>A0A1Y6CKH3_9BACT</name>
<accession>A0A1Y6CKH3</accession>
<feature type="repeat" description="TPR" evidence="3">
    <location>
        <begin position="301"/>
        <end position="334"/>
    </location>
</feature>
<dbReference type="InterPro" id="IPR013105">
    <property type="entry name" value="TPR_2"/>
</dbReference>
<dbReference type="Proteomes" id="UP000192907">
    <property type="component" value="Unassembled WGS sequence"/>
</dbReference>
<feature type="repeat" description="TPR" evidence="3">
    <location>
        <begin position="233"/>
        <end position="266"/>
    </location>
</feature>
<dbReference type="SMART" id="SM00028">
    <property type="entry name" value="TPR"/>
    <property type="match status" value="5"/>
</dbReference>
<keyword evidence="2 3" id="KW-0802">TPR repeat</keyword>
<dbReference type="Pfam" id="PF13432">
    <property type="entry name" value="TPR_16"/>
    <property type="match status" value="2"/>
</dbReference>
<dbReference type="Pfam" id="PF13181">
    <property type="entry name" value="TPR_8"/>
    <property type="match status" value="1"/>
</dbReference>
<keyword evidence="1" id="KW-0677">Repeat</keyword>
<dbReference type="InterPro" id="IPR019734">
    <property type="entry name" value="TPR_rpt"/>
</dbReference>
<reference evidence="5" key="1">
    <citation type="submission" date="2017-04" db="EMBL/GenBank/DDBJ databases">
        <authorList>
            <person name="Varghese N."/>
            <person name="Submissions S."/>
        </authorList>
    </citation>
    <scope>NUCLEOTIDE SEQUENCE [LARGE SCALE GENOMIC DNA]</scope>
    <source>
        <strain evidence="5">RKEM611</strain>
    </source>
</reference>
<evidence type="ECO:0000256" key="2">
    <source>
        <dbReference type="ARBA" id="ARBA00022803"/>
    </source>
</evidence>
<dbReference type="PROSITE" id="PS50005">
    <property type="entry name" value="TPR"/>
    <property type="match status" value="2"/>
</dbReference>
<gene>
    <name evidence="4" type="ORF">SAMN06296036_12741</name>
</gene>
<dbReference type="Gene3D" id="1.25.40.10">
    <property type="entry name" value="Tetratricopeptide repeat domain"/>
    <property type="match status" value="1"/>
</dbReference>
<dbReference type="PANTHER" id="PTHR44809">
    <property type="match status" value="1"/>
</dbReference>
<dbReference type="InterPro" id="IPR052943">
    <property type="entry name" value="TMTC_O-mannosyl-trnsfr"/>
</dbReference>
<dbReference type="RefSeq" id="WP_159455653.1">
    <property type="nucleotide sequence ID" value="NZ_FWZT01000027.1"/>
</dbReference>
<proteinExistence type="predicted"/>
<protein>
    <submittedName>
        <fullName evidence="4">Tetratricopeptide repeat-containing protein</fullName>
    </submittedName>
</protein>
<evidence type="ECO:0000256" key="3">
    <source>
        <dbReference type="PROSITE-ProRule" id="PRU00339"/>
    </source>
</evidence>
<dbReference type="STRING" id="1513793.SAMN06296036_12741"/>
<organism evidence="4 5">
    <name type="scientific">Pseudobacteriovorax antillogorgiicola</name>
    <dbReference type="NCBI Taxonomy" id="1513793"/>
    <lineage>
        <taxon>Bacteria</taxon>
        <taxon>Pseudomonadati</taxon>
        <taxon>Bdellovibrionota</taxon>
        <taxon>Oligoflexia</taxon>
        <taxon>Oligoflexales</taxon>
        <taxon>Pseudobacteriovoracaceae</taxon>
        <taxon>Pseudobacteriovorax</taxon>
    </lineage>
</organism>
<evidence type="ECO:0000313" key="5">
    <source>
        <dbReference type="Proteomes" id="UP000192907"/>
    </source>
</evidence>
<dbReference type="SUPFAM" id="SSF48452">
    <property type="entry name" value="TPR-like"/>
    <property type="match status" value="2"/>
</dbReference>
<dbReference type="EMBL" id="FWZT01000027">
    <property type="protein sequence ID" value="SMF72864.1"/>
    <property type="molecule type" value="Genomic_DNA"/>
</dbReference>
<sequence length="395" mass="45393">MFRILCLALALSSCISDHQEDTLDIPLSPSREDLPKSTASQLVAVSKEDLNPEKVMAWQHFFKPDPDQRKRQQITKKISNSEKKPDLKLDEVLELARNQKSIGQLVKAETRYREVLRRHPEHLDALIELAQIYLLRSQVEKSFDYIVAAKRILADQEKPKKIDLFKYKYTLSLGLLQSHRKDEGHRILSELISDDPKFTHAYIALAGSYLEDHKLDMTEFIAKRGLDHLEDQPELLNILGIVASQRGQYRKAQSYYNQALEKSPHLVSALVNRANLSINKGQYKSAEIDLRNAIKHNPYHTNAYISQGILFKKMGRYTSAKVSLQTALDQNPENAFARYNLAVLMVDKFDDKNTALRLFYEVLQSNEQTAEIKELAKVQIQGLRDSRLSMESKNM</sequence>
<evidence type="ECO:0000256" key="1">
    <source>
        <dbReference type="ARBA" id="ARBA00022737"/>
    </source>
</evidence>
<evidence type="ECO:0000313" key="4">
    <source>
        <dbReference type="EMBL" id="SMF72864.1"/>
    </source>
</evidence>
<keyword evidence="5" id="KW-1185">Reference proteome</keyword>
<dbReference type="AlphaFoldDB" id="A0A1Y6CKH3"/>
<dbReference type="PANTHER" id="PTHR44809:SF1">
    <property type="entry name" value="PROTEIN O-MANNOSYL-TRANSFERASE TMTC1"/>
    <property type="match status" value="1"/>
</dbReference>